<accession>A0ABS1T3A4</accession>
<name>A0ABS1T3A4_9GAMM</name>
<feature type="transmembrane region" description="Helical" evidence="1">
    <location>
        <begin position="23"/>
        <end position="40"/>
    </location>
</feature>
<organism evidence="2 3">
    <name type="scientific">Shewanella schlegeliana</name>
    <dbReference type="NCBI Taxonomy" id="190308"/>
    <lineage>
        <taxon>Bacteria</taxon>
        <taxon>Pseudomonadati</taxon>
        <taxon>Pseudomonadota</taxon>
        <taxon>Gammaproteobacteria</taxon>
        <taxon>Alteromonadales</taxon>
        <taxon>Shewanellaceae</taxon>
        <taxon>Shewanella</taxon>
    </lineage>
</organism>
<feature type="transmembrane region" description="Helical" evidence="1">
    <location>
        <begin position="88"/>
        <end position="106"/>
    </location>
</feature>
<keyword evidence="3" id="KW-1185">Reference proteome</keyword>
<protein>
    <submittedName>
        <fullName evidence="2">Uncharacterized protein</fullName>
    </submittedName>
</protein>
<feature type="transmembrane region" description="Helical" evidence="1">
    <location>
        <begin position="118"/>
        <end position="137"/>
    </location>
</feature>
<keyword evidence="1" id="KW-0472">Membrane</keyword>
<sequence length="140" mass="15520">MKIIEAICAKGLPKRDLKNANRVNLLALFWALTLMISTFLSENELLNSGLLITLAFCIHTLIGIAMLVSYRHFLVQLDEMERKVQLDALALSVGVAIISFSSYSILENNAIVPPLNAAYLIVLIALTYIVGIIKGRISYR</sequence>
<keyword evidence="1" id="KW-0812">Transmembrane</keyword>
<dbReference type="Proteomes" id="UP000604898">
    <property type="component" value="Unassembled WGS sequence"/>
</dbReference>
<evidence type="ECO:0000313" key="2">
    <source>
        <dbReference type="EMBL" id="MBL4915285.1"/>
    </source>
</evidence>
<reference evidence="2 3" key="1">
    <citation type="submission" date="2021-01" db="EMBL/GenBank/DDBJ databases">
        <title>Genome sequence of Shewanella schlegeliana JCM 11561.</title>
        <authorList>
            <person name="Zhang H."/>
            <person name="Li C."/>
        </authorList>
    </citation>
    <scope>NUCLEOTIDE SEQUENCE [LARGE SCALE GENOMIC DNA]</scope>
    <source>
        <strain evidence="2 3">JCM 11561</strain>
    </source>
</reference>
<dbReference type="EMBL" id="JAESVD010000014">
    <property type="protein sequence ID" value="MBL4915285.1"/>
    <property type="molecule type" value="Genomic_DNA"/>
</dbReference>
<dbReference type="RefSeq" id="WP_202723564.1">
    <property type="nucleotide sequence ID" value="NZ_BPEX01000022.1"/>
</dbReference>
<feature type="transmembrane region" description="Helical" evidence="1">
    <location>
        <begin position="46"/>
        <end position="68"/>
    </location>
</feature>
<proteinExistence type="predicted"/>
<evidence type="ECO:0000256" key="1">
    <source>
        <dbReference type="SAM" id="Phobius"/>
    </source>
</evidence>
<gene>
    <name evidence="2" type="ORF">JMA39_19500</name>
</gene>
<keyword evidence="1" id="KW-1133">Transmembrane helix</keyword>
<comment type="caution">
    <text evidence="2">The sequence shown here is derived from an EMBL/GenBank/DDBJ whole genome shotgun (WGS) entry which is preliminary data.</text>
</comment>
<evidence type="ECO:0000313" key="3">
    <source>
        <dbReference type="Proteomes" id="UP000604898"/>
    </source>
</evidence>